<organism evidence="2 3">
    <name type="scientific">Clostridium felsineum</name>
    <dbReference type="NCBI Taxonomy" id="36839"/>
    <lineage>
        <taxon>Bacteria</taxon>
        <taxon>Bacillati</taxon>
        <taxon>Bacillota</taxon>
        <taxon>Clostridia</taxon>
        <taxon>Eubacteriales</taxon>
        <taxon>Clostridiaceae</taxon>
        <taxon>Clostridium</taxon>
    </lineage>
</organism>
<keyword evidence="3" id="KW-1185">Reference proteome</keyword>
<dbReference type="RefSeq" id="WP_077834504.1">
    <property type="nucleotide sequence ID" value="NZ_CP096983.1"/>
</dbReference>
<dbReference type="InterPro" id="IPR018445">
    <property type="entry name" value="Put_Phosphate_transp_reg"/>
</dbReference>
<evidence type="ECO:0000313" key="2">
    <source>
        <dbReference type="EMBL" id="URZ13202.1"/>
    </source>
</evidence>
<reference evidence="2 3" key="1">
    <citation type="submission" date="2022-04" db="EMBL/GenBank/DDBJ databases">
        <title>Genome sequence of C. roseum typestrain.</title>
        <authorList>
            <person name="Poehlein A."/>
            <person name="Schoch T."/>
            <person name="Duerre P."/>
            <person name="Daniel R."/>
        </authorList>
    </citation>
    <scope>NUCLEOTIDE SEQUENCE [LARGE SCALE GENOMIC DNA]</scope>
    <source>
        <strain evidence="2 3">DSM 7320</strain>
    </source>
</reference>
<dbReference type="PANTHER" id="PTHR37298:SF1">
    <property type="entry name" value="UPF0111 PROTEIN YKAA"/>
    <property type="match status" value="1"/>
</dbReference>
<dbReference type="InterPro" id="IPR038078">
    <property type="entry name" value="PhoU-like_sf"/>
</dbReference>
<gene>
    <name evidence="2" type="ORF">CROST_039520</name>
</gene>
<dbReference type="Proteomes" id="UP000190951">
    <property type="component" value="Chromosome"/>
</dbReference>
<dbReference type="EMBL" id="CP096983">
    <property type="protein sequence ID" value="URZ13202.1"/>
    <property type="molecule type" value="Genomic_DNA"/>
</dbReference>
<dbReference type="Pfam" id="PF01865">
    <property type="entry name" value="PhoU_div"/>
    <property type="match status" value="1"/>
</dbReference>
<sequence>MFSLSPKDDKFFDLFIESSNTIYETSLLFKDYVYNPQDSENKLKVIKDMEHKGDHQQHNIINELNKTFVTPFDREDIYSVATLMDDIIDLMEASSSRFVMFDVHNTTEEAKFLADLVVKAAKEIITMMTEFKDMKKSKKLQECIVNLNRIEEEGDLNFRRAVRILFTEYTDPKDFLHVIKWREIYQYMERTLDACETLANVIEGVAMKNA</sequence>
<dbReference type="PANTHER" id="PTHR37298">
    <property type="entry name" value="UPF0111 PROTEIN YKAA"/>
    <property type="match status" value="1"/>
</dbReference>
<name>A0A1S8KY06_9CLOT</name>
<dbReference type="Gene3D" id="1.20.58.220">
    <property type="entry name" value="Phosphate transport system protein phou homolog 2, domain 2"/>
    <property type="match status" value="1"/>
</dbReference>
<dbReference type="InterPro" id="IPR052912">
    <property type="entry name" value="UPF0111_domain"/>
</dbReference>
<dbReference type="KEGG" id="crw:CROST_039520"/>
<proteinExistence type="inferred from homology"/>
<dbReference type="STRING" id="84029.CROST_43710"/>
<comment type="similarity">
    <text evidence="1">Belongs to the UPF0111 family.</text>
</comment>
<evidence type="ECO:0000256" key="1">
    <source>
        <dbReference type="ARBA" id="ARBA00008591"/>
    </source>
</evidence>
<accession>A0A1S8KY06</accession>
<protein>
    <submittedName>
        <fullName evidence="2">Uncharacterized protein</fullName>
    </submittedName>
</protein>
<evidence type="ECO:0000313" key="3">
    <source>
        <dbReference type="Proteomes" id="UP000190951"/>
    </source>
</evidence>
<dbReference type="AlphaFoldDB" id="A0A1S8KY06"/>